<name>A0ABP9SW58_9ACTN</name>
<accession>A0ABP9SW58</accession>
<dbReference type="Proteomes" id="UP001499878">
    <property type="component" value="Unassembled WGS sequence"/>
</dbReference>
<evidence type="ECO:0000313" key="2">
    <source>
        <dbReference type="EMBL" id="GAA5204904.1"/>
    </source>
</evidence>
<dbReference type="SUPFAM" id="SSF52540">
    <property type="entry name" value="P-loop containing nucleoside triphosphate hydrolases"/>
    <property type="match status" value="1"/>
</dbReference>
<gene>
    <name evidence="2" type="ORF">GCM10023323_10030</name>
</gene>
<dbReference type="Pfam" id="PF13086">
    <property type="entry name" value="AAA_11"/>
    <property type="match status" value="1"/>
</dbReference>
<dbReference type="InterPro" id="IPR027417">
    <property type="entry name" value="P-loop_NTPase"/>
</dbReference>
<proteinExistence type="predicted"/>
<reference evidence="3" key="1">
    <citation type="journal article" date="2019" name="Int. J. Syst. Evol. Microbiol.">
        <title>The Global Catalogue of Microorganisms (GCM) 10K type strain sequencing project: providing services to taxonomists for standard genome sequencing and annotation.</title>
        <authorList>
            <consortium name="The Broad Institute Genomics Platform"/>
            <consortium name="The Broad Institute Genome Sequencing Center for Infectious Disease"/>
            <person name="Wu L."/>
            <person name="Ma J."/>
        </authorList>
    </citation>
    <scope>NUCLEOTIDE SEQUENCE [LARGE SCALE GENOMIC DNA]</scope>
    <source>
        <strain evidence="3">JCM 18306</strain>
    </source>
</reference>
<dbReference type="Gene3D" id="3.40.50.300">
    <property type="entry name" value="P-loop containing nucleotide triphosphate hydrolases"/>
    <property type="match status" value="1"/>
</dbReference>
<dbReference type="EMBL" id="BAABJR010000002">
    <property type="protein sequence ID" value="GAA5204904.1"/>
    <property type="molecule type" value="Genomic_DNA"/>
</dbReference>
<keyword evidence="3" id="KW-1185">Reference proteome</keyword>
<feature type="domain" description="DNA2/NAM7 helicase helicase" evidence="1">
    <location>
        <begin position="93"/>
        <end position="131"/>
    </location>
</feature>
<evidence type="ECO:0000259" key="1">
    <source>
        <dbReference type="Pfam" id="PF13086"/>
    </source>
</evidence>
<dbReference type="RefSeq" id="WP_345626852.1">
    <property type="nucleotide sequence ID" value="NZ_BAABJR010000002.1"/>
</dbReference>
<organism evidence="2 3">
    <name type="scientific">Streptomyces thinghirensis</name>
    <dbReference type="NCBI Taxonomy" id="551547"/>
    <lineage>
        <taxon>Bacteria</taxon>
        <taxon>Bacillati</taxon>
        <taxon>Actinomycetota</taxon>
        <taxon>Actinomycetes</taxon>
        <taxon>Kitasatosporales</taxon>
        <taxon>Streptomycetaceae</taxon>
        <taxon>Streptomyces</taxon>
    </lineage>
</organism>
<dbReference type="InterPro" id="IPR041677">
    <property type="entry name" value="DNA2/NAM7_AAA_11"/>
</dbReference>
<protein>
    <recommendedName>
        <fullName evidence="1">DNA2/NAM7 helicase helicase domain-containing protein</fullName>
    </recommendedName>
</protein>
<comment type="caution">
    <text evidence="2">The sequence shown here is derived from an EMBL/GenBank/DDBJ whole genome shotgun (WGS) entry which is preliminary data.</text>
</comment>
<sequence length="151" mass="16622">MWPSIDDRELSKALHGAEAAVHAASRTLLASTVQTHARAGRRRILDLLRARDSDRSDWPDIREVLAHGQKAQPAVAGWAVTSLSARHFLPGPALFDLVVIDEASQCAIPHILPLLFRARRALVIGDAMQLAHVAKISPEREALVRRKLGLR</sequence>
<evidence type="ECO:0000313" key="3">
    <source>
        <dbReference type="Proteomes" id="UP001499878"/>
    </source>
</evidence>